<keyword evidence="2 8" id="KW-1277">Toxin-antitoxin system</keyword>
<organism evidence="10 11">
    <name type="scientific">Cyanobium gracile UHCC 0281</name>
    <dbReference type="NCBI Taxonomy" id="3110309"/>
    <lineage>
        <taxon>Bacteria</taxon>
        <taxon>Bacillati</taxon>
        <taxon>Cyanobacteriota</taxon>
        <taxon>Cyanophyceae</taxon>
        <taxon>Synechococcales</taxon>
        <taxon>Prochlorococcaceae</taxon>
        <taxon>Cyanobium</taxon>
    </lineage>
</organism>
<dbReference type="Proteomes" id="UP001302329">
    <property type="component" value="Unassembled WGS sequence"/>
</dbReference>
<sequence>MAAAKGRLMLDTNAVNAFLKGLSPRLDTWVCEQRCCLSSIVVAEIRYGLEKLPPTSRLQALVENTLKTLEILPWSEACARVYGRLRADLERNGMPLAAMDLLIASHALSEGCALVTADQAFAHVADLQLEAW</sequence>
<dbReference type="Pfam" id="PF01850">
    <property type="entry name" value="PIN"/>
    <property type="match status" value="1"/>
</dbReference>
<comment type="similarity">
    <text evidence="7 8">Belongs to the PINc/VapC protein family.</text>
</comment>
<reference evidence="10 11" key="1">
    <citation type="submission" date="2023-12" db="EMBL/GenBank/DDBJ databases">
        <title>Baltic Sea Cyanobacteria.</title>
        <authorList>
            <person name="Delbaje E."/>
            <person name="Fewer D.P."/>
            <person name="Shishido T.K."/>
        </authorList>
    </citation>
    <scope>NUCLEOTIDE SEQUENCE [LARGE SCALE GENOMIC DNA]</scope>
    <source>
        <strain evidence="10 11">UHCC 0281</strain>
    </source>
</reference>
<evidence type="ECO:0000313" key="10">
    <source>
        <dbReference type="EMBL" id="MEA5443862.1"/>
    </source>
</evidence>
<keyword evidence="4 8" id="KW-0479">Metal-binding</keyword>
<evidence type="ECO:0000259" key="9">
    <source>
        <dbReference type="Pfam" id="PF01850"/>
    </source>
</evidence>
<dbReference type="CDD" id="cd18740">
    <property type="entry name" value="PIN_VapC4-5_FitB-like"/>
    <property type="match status" value="1"/>
</dbReference>
<dbReference type="SUPFAM" id="SSF88723">
    <property type="entry name" value="PIN domain-like"/>
    <property type="match status" value="1"/>
</dbReference>
<keyword evidence="3 8" id="KW-0540">Nuclease</keyword>
<dbReference type="Gene3D" id="3.40.50.1010">
    <property type="entry name" value="5'-nuclease"/>
    <property type="match status" value="1"/>
</dbReference>
<dbReference type="RefSeq" id="WP_323357822.1">
    <property type="nucleotide sequence ID" value="NZ_JAYGHY010000073.1"/>
</dbReference>
<keyword evidence="6 8" id="KW-0460">Magnesium</keyword>
<evidence type="ECO:0000256" key="8">
    <source>
        <dbReference type="HAMAP-Rule" id="MF_00265"/>
    </source>
</evidence>
<dbReference type="HAMAP" id="MF_00265">
    <property type="entry name" value="VapC_Nob1"/>
    <property type="match status" value="1"/>
</dbReference>
<feature type="binding site" evidence="8">
    <location>
        <position position="11"/>
    </location>
    <ligand>
        <name>Mg(2+)</name>
        <dbReference type="ChEBI" id="CHEBI:18420"/>
    </ligand>
</feature>
<evidence type="ECO:0000256" key="7">
    <source>
        <dbReference type="ARBA" id="ARBA00038093"/>
    </source>
</evidence>
<dbReference type="EMBL" id="JAYGHY010000073">
    <property type="protein sequence ID" value="MEA5443862.1"/>
    <property type="molecule type" value="Genomic_DNA"/>
</dbReference>
<accession>A0ABU5T0P9</accession>
<name>A0ABU5T0P9_9CYAN</name>
<dbReference type="EC" id="3.1.-.-" evidence="8"/>
<evidence type="ECO:0000256" key="6">
    <source>
        <dbReference type="ARBA" id="ARBA00022842"/>
    </source>
</evidence>
<evidence type="ECO:0000256" key="3">
    <source>
        <dbReference type="ARBA" id="ARBA00022722"/>
    </source>
</evidence>
<dbReference type="PANTHER" id="PTHR33653:SF1">
    <property type="entry name" value="RIBONUCLEASE VAPC2"/>
    <property type="match status" value="1"/>
</dbReference>
<dbReference type="InterPro" id="IPR002716">
    <property type="entry name" value="PIN_dom"/>
</dbReference>
<dbReference type="PANTHER" id="PTHR33653">
    <property type="entry name" value="RIBONUCLEASE VAPC2"/>
    <property type="match status" value="1"/>
</dbReference>
<comment type="caution">
    <text evidence="10">The sequence shown here is derived from an EMBL/GenBank/DDBJ whole genome shotgun (WGS) entry which is preliminary data.</text>
</comment>
<evidence type="ECO:0000256" key="4">
    <source>
        <dbReference type="ARBA" id="ARBA00022723"/>
    </source>
</evidence>
<feature type="domain" description="PIN" evidence="9">
    <location>
        <begin position="9"/>
        <end position="126"/>
    </location>
</feature>
<protein>
    <recommendedName>
        <fullName evidence="8">Ribonuclease VapC</fullName>
        <shortName evidence="8">RNase VapC</shortName>
        <ecNumber evidence="8">3.1.-.-</ecNumber>
    </recommendedName>
    <alternativeName>
        <fullName evidence="8">Toxin VapC</fullName>
    </alternativeName>
</protein>
<feature type="binding site" evidence="8">
    <location>
        <position position="100"/>
    </location>
    <ligand>
        <name>Mg(2+)</name>
        <dbReference type="ChEBI" id="CHEBI:18420"/>
    </ligand>
</feature>
<evidence type="ECO:0000256" key="1">
    <source>
        <dbReference type="ARBA" id="ARBA00001946"/>
    </source>
</evidence>
<comment type="cofactor">
    <cofactor evidence="1 8">
        <name>Mg(2+)</name>
        <dbReference type="ChEBI" id="CHEBI:18420"/>
    </cofactor>
</comment>
<dbReference type="InterPro" id="IPR022907">
    <property type="entry name" value="VapC_family"/>
</dbReference>
<keyword evidence="11" id="KW-1185">Reference proteome</keyword>
<comment type="function">
    <text evidence="8">Toxic component of a toxin-antitoxin (TA) system. An RNase.</text>
</comment>
<evidence type="ECO:0000256" key="2">
    <source>
        <dbReference type="ARBA" id="ARBA00022649"/>
    </source>
</evidence>
<proteinExistence type="inferred from homology"/>
<evidence type="ECO:0000256" key="5">
    <source>
        <dbReference type="ARBA" id="ARBA00022801"/>
    </source>
</evidence>
<dbReference type="InterPro" id="IPR050556">
    <property type="entry name" value="Type_II_TA_system_RNase"/>
</dbReference>
<dbReference type="InterPro" id="IPR029060">
    <property type="entry name" value="PIN-like_dom_sf"/>
</dbReference>
<gene>
    <name evidence="8" type="primary">vapC</name>
    <name evidence="10" type="ORF">VB739_14990</name>
</gene>
<evidence type="ECO:0000313" key="11">
    <source>
        <dbReference type="Proteomes" id="UP001302329"/>
    </source>
</evidence>
<keyword evidence="5 8" id="KW-0378">Hydrolase</keyword>
<keyword evidence="8" id="KW-0800">Toxin</keyword>